<protein>
    <submittedName>
        <fullName evidence="2">Uncharacterized protein</fullName>
    </submittedName>
</protein>
<feature type="chain" id="PRO_5046271047" evidence="1">
    <location>
        <begin position="29"/>
        <end position="80"/>
    </location>
</feature>
<gene>
    <name evidence="2" type="ORF">V6N11_015926</name>
</gene>
<dbReference type="EMBL" id="JBBPBN010000004">
    <property type="protein sequence ID" value="KAK9040786.1"/>
    <property type="molecule type" value="Genomic_DNA"/>
</dbReference>
<evidence type="ECO:0000256" key="1">
    <source>
        <dbReference type="SAM" id="SignalP"/>
    </source>
</evidence>
<reference evidence="2 3" key="1">
    <citation type="journal article" date="2024" name="G3 (Bethesda)">
        <title>Genome assembly of Hibiscus sabdariffa L. provides insights into metabolisms of medicinal natural products.</title>
        <authorList>
            <person name="Kim T."/>
        </authorList>
    </citation>
    <scope>NUCLEOTIDE SEQUENCE [LARGE SCALE GENOMIC DNA]</scope>
    <source>
        <strain evidence="2">TK-2024</strain>
        <tissue evidence="2">Old leaves</tissue>
    </source>
</reference>
<sequence length="80" mass="9377">MTSPDPGEWLWLLFQTLLLVPILKRIATNKCPWPHFSDDVVGWKGDVNHQFTVKFAYWLRAAIPEDNPDEVWKLESPSHF</sequence>
<feature type="signal peptide" evidence="1">
    <location>
        <begin position="1"/>
        <end position="28"/>
    </location>
</feature>
<evidence type="ECO:0000313" key="3">
    <source>
        <dbReference type="Proteomes" id="UP001396334"/>
    </source>
</evidence>
<accession>A0ABR2TTM0</accession>
<name>A0ABR2TTM0_9ROSI</name>
<organism evidence="2 3">
    <name type="scientific">Hibiscus sabdariffa</name>
    <name type="common">roselle</name>
    <dbReference type="NCBI Taxonomy" id="183260"/>
    <lineage>
        <taxon>Eukaryota</taxon>
        <taxon>Viridiplantae</taxon>
        <taxon>Streptophyta</taxon>
        <taxon>Embryophyta</taxon>
        <taxon>Tracheophyta</taxon>
        <taxon>Spermatophyta</taxon>
        <taxon>Magnoliopsida</taxon>
        <taxon>eudicotyledons</taxon>
        <taxon>Gunneridae</taxon>
        <taxon>Pentapetalae</taxon>
        <taxon>rosids</taxon>
        <taxon>malvids</taxon>
        <taxon>Malvales</taxon>
        <taxon>Malvaceae</taxon>
        <taxon>Malvoideae</taxon>
        <taxon>Hibiscus</taxon>
    </lineage>
</organism>
<dbReference type="Proteomes" id="UP001396334">
    <property type="component" value="Unassembled WGS sequence"/>
</dbReference>
<proteinExistence type="predicted"/>
<comment type="caution">
    <text evidence="2">The sequence shown here is derived from an EMBL/GenBank/DDBJ whole genome shotgun (WGS) entry which is preliminary data.</text>
</comment>
<evidence type="ECO:0000313" key="2">
    <source>
        <dbReference type="EMBL" id="KAK9040786.1"/>
    </source>
</evidence>
<keyword evidence="3" id="KW-1185">Reference proteome</keyword>
<keyword evidence="1" id="KW-0732">Signal</keyword>